<accession>I8T439</accession>
<dbReference type="RefSeq" id="WP_007186825.1">
    <property type="nucleotide sequence ID" value="NZ_AKGD01000003.1"/>
</dbReference>
<dbReference type="EMBL" id="AKGD01000003">
    <property type="protein sequence ID" value="EIT68695.1"/>
    <property type="molecule type" value="Genomic_DNA"/>
</dbReference>
<dbReference type="Pfam" id="PF09656">
    <property type="entry name" value="PGPGW"/>
    <property type="match status" value="1"/>
</dbReference>
<gene>
    <name evidence="2" type="ORF">WQQ_38900</name>
</gene>
<evidence type="ECO:0000313" key="2">
    <source>
        <dbReference type="EMBL" id="EIT68695.1"/>
    </source>
</evidence>
<keyword evidence="1" id="KW-0472">Membrane</keyword>
<evidence type="ECO:0000256" key="1">
    <source>
        <dbReference type="SAM" id="Phobius"/>
    </source>
</evidence>
<evidence type="ECO:0000313" key="3">
    <source>
        <dbReference type="Proteomes" id="UP000003704"/>
    </source>
</evidence>
<dbReference type="Proteomes" id="UP000003704">
    <property type="component" value="Unassembled WGS sequence"/>
</dbReference>
<keyword evidence="1" id="KW-1133">Transmembrane helix</keyword>
<evidence type="ECO:0008006" key="4">
    <source>
        <dbReference type="Google" id="ProtNLM"/>
    </source>
</evidence>
<dbReference type="AlphaFoldDB" id="I8T439"/>
<proteinExistence type="predicted"/>
<dbReference type="STRING" id="1172194.WQQ_38900"/>
<sequence length="136" mass="14607">MMERIKDRLRRFKQSAPGHRFQDQHADRREAHSSAFGRVLRLGAGIVVTVVGIIAMPAPGPGMLITAFGLVMLAHESLVVARLLDAAELKLRPIALAALAWWKRRGTGARIALGALALVIAGACVLIGLKLMQVVA</sequence>
<dbReference type="InterPro" id="IPR019099">
    <property type="entry name" value="Uncharacterised_PGPGW_TM"/>
</dbReference>
<protein>
    <recommendedName>
        <fullName evidence="4">Transmembrane protein</fullName>
    </recommendedName>
</protein>
<comment type="caution">
    <text evidence="2">The sequence shown here is derived from an EMBL/GenBank/DDBJ whole genome shotgun (WGS) entry which is preliminary data.</text>
</comment>
<keyword evidence="3" id="KW-1185">Reference proteome</keyword>
<dbReference type="OrthoDB" id="9429723at2"/>
<reference evidence="2 3" key="1">
    <citation type="journal article" date="2012" name="J. Bacteriol.">
        <title>Genome Sequence of n-Alkane-Degrading Hydrocarboniphaga effusa Strain AP103T (ATCC BAA-332T).</title>
        <authorList>
            <person name="Chang H.K."/>
            <person name="Zylstra G.J."/>
            <person name="Chae J.C."/>
        </authorList>
    </citation>
    <scope>NUCLEOTIDE SEQUENCE [LARGE SCALE GENOMIC DNA]</scope>
    <source>
        <strain evidence="2 3">AP103</strain>
    </source>
</reference>
<organism evidence="2 3">
    <name type="scientific">Hydrocarboniphaga effusa AP103</name>
    <dbReference type="NCBI Taxonomy" id="1172194"/>
    <lineage>
        <taxon>Bacteria</taxon>
        <taxon>Pseudomonadati</taxon>
        <taxon>Pseudomonadota</taxon>
        <taxon>Gammaproteobacteria</taxon>
        <taxon>Nevskiales</taxon>
        <taxon>Nevskiaceae</taxon>
        <taxon>Hydrocarboniphaga</taxon>
    </lineage>
</organism>
<feature type="transmembrane region" description="Helical" evidence="1">
    <location>
        <begin position="39"/>
        <end position="58"/>
    </location>
</feature>
<feature type="transmembrane region" description="Helical" evidence="1">
    <location>
        <begin position="111"/>
        <end position="132"/>
    </location>
</feature>
<feature type="transmembrane region" description="Helical" evidence="1">
    <location>
        <begin position="64"/>
        <end position="84"/>
    </location>
</feature>
<name>I8T439_9GAMM</name>
<keyword evidence="1" id="KW-0812">Transmembrane</keyword>